<evidence type="ECO:0000313" key="3">
    <source>
        <dbReference type="Proteomes" id="UP000033008"/>
    </source>
</evidence>
<accession>A0A0E3HLF1</accession>
<dbReference type="GeneID" id="24171285"/>
<dbReference type="KEGG" id="vg:24171285"/>
<dbReference type="OrthoDB" id="27837at10239"/>
<protein>
    <submittedName>
        <fullName evidence="2">Uncharacterized protein</fullName>
    </submittedName>
</protein>
<dbReference type="Proteomes" id="UP000033008">
    <property type="component" value="Segment"/>
</dbReference>
<gene>
    <name evidence="1" type="ORF">Syn7803US103_107</name>
    <name evidence="2" type="ORF">Syn7803US23_99</name>
</gene>
<proteinExistence type="predicted"/>
<evidence type="ECO:0000313" key="2">
    <source>
        <dbReference type="EMBL" id="AIX28443.1"/>
    </source>
</evidence>
<dbReference type="EMBL" id="KJ019089">
    <property type="protein sequence ID" value="AIX28443.1"/>
    <property type="molecule type" value="Genomic_DNA"/>
</dbReference>
<name>A0A0E3HLF1_9CAUD</name>
<organism evidence="2 4">
    <name type="scientific">Synechococcus phage ACG-2014j</name>
    <dbReference type="NCBI Taxonomy" id="1493514"/>
    <lineage>
        <taxon>Viruses</taxon>
        <taxon>Duplodnaviria</taxon>
        <taxon>Heunggongvirae</taxon>
        <taxon>Uroviricota</taxon>
        <taxon>Caudoviricetes</taxon>
        <taxon>Pantevenvirales</taxon>
        <taxon>Kyanoviridae</taxon>
        <taxon>Potamoivirus</taxon>
        <taxon>Potamoivirus tusconj</taxon>
    </lineage>
</organism>
<keyword evidence="4" id="KW-1185">Reference proteome</keyword>
<evidence type="ECO:0000313" key="1">
    <source>
        <dbReference type="EMBL" id="AIX24002.1"/>
    </source>
</evidence>
<evidence type="ECO:0000313" key="4">
    <source>
        <dbReference type="Proteomes" id="UP000185285"/>
    </source>
</evidence>
<reference evidence="3 4" key="1">
    <citation type="submission" date="2013-12" db="EMBL/GenBank/DDBJ databases">
        <title>Ecological redundancy of diverse viral populations within a natural community.</title>
        <authorList>
            <person name="Gregory A.C."/>
            <person name="LaButti K."/>
            <person name="Copeland A."/>
            <person name="Woyke T."/>
            <person name="Sullivan M.B."/>
        </authorList>
    </citation>
    <scope>NUCLEOTIDE SEQUENCE [LARGE SCALE GENOMIC DNA]</scope>
    <source>
        <strain evidence="1">Syn7803US103</strain>
        <strain evidence="2">Syn7803US23</strain>
    </source>
</reference>
<sequence>MTMRLNESDITRLITACRLYQEKTGSEWMWDEYNDLIHKLNTYKEQHSVAK</sequence>
<dbReference type="EMBL" id="KJ019069">
    <property type="protein sequence ID" value="AIX24002.1"/>
    <property type="molecule type" value="Genomic_DNA"/>
</dbReference>
<dbReference type="Proteomes" id="UP000185285">
    <property type="component" value="Segment"/>
</dbReference>
<dbReference type="RefSeq" id="YP_009134089.1">
    <property type="nucleotide sequence ID" value="NC_026926.1"/>
</dbReference>